<evidence type="ECO:0000313" key="2">
    <source>
        <dbReference type="Proteomes" id="UP000308652"/>
    </source>
</evidence>
<dbReference type="STRING" id="68775.A0A5C3M7X6"/>
<reference evidence="1 2" key="1">
    <citation type="journal article" date="2019" name="Nat. Ecol. Evol.">
        <title>Megaphylogeny resolves global patterns of mushroom evolution.</title>
        <authorList>
            <person name="Varga T."/>
            <person name="Krizsan K."/>
            <person name="Foldi C."/>
            <person name="Dima B."/>
            <person name="Sanchez-Garcia M."/>
            <person name="Sanchez-Ramirez S."/>
            <person name="Szollosi G.J."/>
            <person name="Szarkandi J.G."/>
            <person name="Papp V."/>
            <person name="Albert L."/>
            <person name="Andreopoulos W."/>
            <person name="Angelini C."/>
            <person name="Antonin V."/>
            <person name="Barry K.W."/>
            <person name="Bougher N.L."/>
            <person name="Buchanan P."/>
            <person name="Buyck B."/>
            <person name="Bense V."/>
            <person name="Catcheside P."/>
            <person name="Chovatia M."/>
            <person name="Cooper J."/>
            <person name="Damon W."/>
            <person name="Desjardin D."/>
            <person name="Finy P."/>
            <person name="Geml J."/>
            <person name="Haridas S."/>
            <person name="Hughes K."/>
            <person name="Justo A."/>
            <person name="Karasinski D."/>
            <person name="Kautmanova I."/>
            <person name="Kiss B."/>
            <person name="Kocsube S."/>
            <person name="Kotiranta H."/>
            <person name="LaButti K.M."/>
            <person name="Lechner B.E."/>
            <person name="Liimatainen K."/>
            <person name="Lipzen A."/>
            <person name="Lukacs Z."/>
            <person name="Mihaltcheva S."/>
            <person name="Morgado L.N."/>
            <person name="Niskanen T."/>
            <person name="Noordeloos M.E."/>
            <person name="Ohm R.A."/>
            <person name="Ortiz-Santana B."/>
            <person name="Ovrebo C."/>
            <person name="Racz N."/>
            <person name="Riley R."/>
            <person name="Savchenko A."/>
            <person name="Shiryaev A."/>
            <person name="Soop K."/>
            <person name="Spirin V."/>
            <person name="Szebenyi C."/>
            <person name="Tomsovsky M."/>
            <person name="Tulloss R.E."/>
            <person name="Uehling J."/>
            <person name="Grigoriev I.V."/>
            <person name="Vagvolgyi C."/>
            <person name="Papp T."/>
            <person name="Martin F.M."/>
            <person name="Miettinen O."/>
            <person name="Hibbett D.S."/>
            <person name="Nagy L.G."/>
        </authorList>
    </citation>
    <scope>NUCLEOTIDE SEQUENCE [LARGE SCALE GENOMIC DNA]</scope>
    <source>
        <strain evidence="1 2">CBS 166.37</strain>
    </source>
</reference>
<protein>
    <submittedName>
        <fullName evidence="1">Uncharacterized protein</fullName>
    </submittedName>
</protein>
<accession>A0A5C3M7X6</accession>
<dbReference type="Proteomes" id="UP000308652">
    <property type="component" value="Unassembled WGS sequence"/>
</dbReference>
<sequence length="386" mass="43915">MGGNAFNAILQSAAFPRLPPVVYHALKARLQPKIEQLYHLVTVPVEAPEKTDYGDLDFLVVGAKLDAIGDENDAMTDGRINVSHERVLECIGAKYMNPMDGNRTSNFAVPVSKGEWDNLGHGKDELERRKVTEDGEIYYQVDVHVCTNKPEWERIRLFHSYGDFGMILGLLVRNTGMKLGEKGLEMPIPNHPPFKLSDSFDEILPFLGLSKADHEEGFQTKREIFEWVSKLKYFDLSTFRSEGPGITKVKAERKMYAQFVDWVKEKQLAMGVSTPTEGSSHSERRQQMKDDALAFFHKQEDYDTRMRELSQFATAQSVRARLKERFTGNTIQEWIGLPGHWRRTKQIMDALRLQVGGEEGILDILEQDGEDELKKLVLEIQGALPS</sequence>
<dbReference type="AlphaFoldDB" id="A0A5C3M7X6"/>
<gene>
    <name evidence="1" type="ORF">BDQ12DRAFT_680008</name>
</gene>
<keyword evidence="2" id="KW-1185">Reference proteome</keyword>
<name>A0A5C3M7X6_9AGAR</name>
<proteinExistence type="predicted"/>
<dbReference type="OrthoDB" id="4708870at2759"/>
<evidence type="ECO:0000313" key="1">
    <source>
        <dbReference type="EMBL" id="TFK40775.1"/>
    </source>
</evidence>
<organism evidence="1 2">
    <name type="scientific">Crucibulum laeve</name>
    <dbReference type="NCBI Taxonomy" id="68775"/>
    <lineage>
        <taxon>Eukaryota</taxon>
        <taxon>Fungi</taxon>
        <taxon>Dikarya</taxon>
        <taxon>Basidiomycota</taxon>
        <taxon>Agaricomycotina</taxon>
        <taxon>Agaricomycetes</taxon>
        <taxon>Agaricomycetidae</taxon>
        <taxon>Agaricales</taxon>
        <taxon>Agaricineae</taxon>
        <taxon>Nidulariaceae</taxon>
        <taxon>Crucibulum</taxon>
    </lineage>
</organism>
<dbReference type="EMBL" id="ML213596">
    <property type="protein sequence ID" value="TFK40775.1"/>
    <property type="molecule type" value="Genomic_DNA"/>
</dbReference>